<dbReference type="GO" id="GO:0030246">
    <property type="term" value="F:carbohydrate binding"/>
    <property type="evidence" value="ECO:0007669"/>
    <property type="project" value="InterPro"/>
</dbReference>
<dbReference type="GO" id="GO:0004034">
    <property type="term" value="F:aldose 1-epimerase activity"/>
    <property type="evidence" value="ECO:0007669"/>
    <property type="project" value="TreeGrafter"/>
</dbReference>
<dbReference type="InterPro" id="IPR037480">
    <property type="entry name" value="YihR-like"/>
</dbReference>
<accession>W5IJX6</accession>
<dbReference type="AlphaFoldDB" id="W5IJX6"/>
<proteinExistence type="predicted"/>
<dbReference type="PANTHER" id="PTHR10091:SF0">
    <property type="entry name" value="GALACTOSE MUTAROTASE"/>
    <property type="match status" value="1"/>
</dbReference>
<protein>
    <recommendedName>
        <fullName evidence="3">Aldose 1-epimerase</fullName>
    </recommendedName>
</protein>
<evidence type="ECO:0008006" key="3">
    <source>
        <dbReference type="Google" id="ProtNLM"/>
    </source>
</evidence>
<organism evidence="1 2">
    <name type="scientific">Scardovia inopinata F0304</name>
    <dbReference type="NCBI Taxonomy" id="641146"/>
    <lineage>
        <taxon>Bacteria</taxon>
        <taxon>Bacillati</taxon>
        <taxon>Actinomycetota</taxon>
        <taxon>Actinomycetes</taxon>
        <taxon>Bifidobacteriales</taxon>
        <taxon>Bifidobacteriaceae</taxon>
        <taxon>Scardovia</taxon>
    </lineage>
</organism>
<dbReference type="SUPFAM" id="SSF74650">
    <property type="entry name" value="Galactose mutarotase-like"/>
    <property type="match status" value="1"/>
</dbReference>
<dbReference type="InterPro" id="IPR008183">
    <property type="entry name" value="Aldose_1/G6P_1-epimerase"/>
</dbReference>
<dbReference type="GO" id="GO:0033499">
    <property type="term" value="P:galactose catabolic process via UDP-galactose, Leloir pathway"/>
    <property type="evidence" value="ECO:0007669"/>
    <property type="project" value="TreeGrafter"/>
</dbReference>
<dbReference type="InterPro" id="IPR011013">
    <property type="entry name" value="Gal_mutarotase_sf_dom"/>
</dbReference>
<keyword evidence="2" id="KW-1185">Reference proteome</keyword>
<reference evidence="1 2" key="1">
    <citation type="submission" date="2012-01" db="EMBL/GenBank/DDBJ databases">
        <title>The Genome Sequence of Scardovia inopinata F0304.</title>
        <authorList>
            <consortium name="The Broad Institute Genome Sequencing Platform"/>
            <person name="Ward D."/>
            <person name="Earl A."/>
            <person name="Feldgarden M."/>
            <person name="Gevers D."/>
            <person name="Young S."/>
            <person name="Zeng Q."/>
            <person name="Koehrsen M."/>
            <person name="Alvarado L."/>
            <person name="Berlin A.M."/>
            <person name="Borenstein D."/>
            <person name="Chapman S.B."/>
            <person name="Chen Z."/>
            <person name="Engels R."/>
            <person name="Freedman E."/>
            <person name="Gellesch M."/>
            <person name="Goldberg J."/>
            <person name="Griggs A."/>
            <person name="Gujja S."/>
            <person name="Heilman E.R."/>
            <person name="Heiman D.I."/>
            <person name="Hepburn T.A."/>
            <person name="Howarth C."/>
            <person name="Jen D."/>
            <person name="Larson L."/>
            <person name="Mehta T."/>
            <person name="Park D."/>
            <person name="Pearson M."/>
            <person name="Richards J."/>
            <person name="Roberts A."/>
            <person name="Saif S."/>
            <person name="Shea T.D."/>
            <person name="Shenoy N."/>
            <person name="Sisk P."/>
            <person name="Stolte C."/>
            <person name="Sykes S.N."/>
            <person name="Walk T."/>
            <person name="White J."/>
            <person name="Yandava C."/>
            <person name="Izard J."/>
            <person name="Baranova O.V."/>
            <person name="Blanton J.M."/>
            <person name="Tanner A.C."/>
            <person name="Dewhirst F."/>
            <person name="Haas B."/>
            <person name="Nusbaum C."/>
            <person name="Birren B."/>
        </authorList>
    </citation>
    <scope>NUCLEOTIDE SEQUENCE [LARGE SCALE GENOMIC DNA]</scope>
    <source>
        <strain evidence="1 2">F0304</strain>
    </source>
</reference>
<evidence type="ECO:0000313" key="1">
    <source>
        <dbReference type="EMBL" id="EFG27313.1"/>
    </source>
</evidence>
<dbReference type="InterPro" id="IPR014718">
    <property type="entry name" value="GH-type_carb-bd"/>
</dbReference>
<dbReference type="RefSeq" id="WP_006293329.1">
    <property type="nucleotide sequence ID" value="NZ_GG770225.1"/>
</dbReference>
<dbReference type="eggNOG" id="COG2017">
    <property type="taxonomic scope" value="Bacteria"/>
</dbReference>
<dbReference type="PANTHER" id="PTHR10091">
    <property type="entry name" value="ALDOSE-1-EPIMERASE"/>
    <property type="match status" value="1"/>
</dbReference>
<dbReference type="Proteomes" id="UP000005777">
    <property type="component" value="Unassembled WGS sequence"/>
</dbReference>
<comment type="caution">
    <text evidence="1">The sequence shown here is derived from an EMBL/GenBank/DDBJ whole genome shotgun (WGS) entry which is preliminary data.</text>
</comment>
<dbReference type="Pfam" id="PF01263">
    <property type="entry name" value="Aldose_epim"/>
    <property type="match status" value="1"/>
</dbReference>
<dbReference type="HOGENOM" id="CLU_052486_1_1_11"/>
<dbReference type="CDD" id="cd09022">
    <property type="entry name" value="Aldose_epim_Ec_YihR"/>
    <property type="match status" value="1"/>
</dbReference>
<gene>
    <name evidence="1" type="ORF">HMPREF9020_00955</name>
</gene>
<name>W5IJX6_SCAIO</name>
<dbReference type="GO" id="GO:0006006">
    <property type="term" value="P:glucose metabolic process"/>
    <property type="evidence" value="ECO:0007669"/>
    <property type="project" value="TreeGrafter"/>
</dbReference>
<dbReference type="Gene3D" id="2.70.98.10">
    <property type="match status" value="1"/>
</dbReference>
<dbReference type="EMBL" id="ADCX01000004">
    <property type="protein sequence ID" value="EFG27313.1"/>
    <property type="molecule type" value="Genomic_DNA"/>
</dbReference>
<evidence type="ECO:0000313" key="2">
    <source>
        <dbReference type="Proteomes" id="UP000005777"/>
    </source>
</evidence>
<sequence>MTDSERPPRSGEQYLISCGDYQAVISQQGAALRRLDWRGQELIVPFDPNKPVPTCHGQLLIPFPNRVEDGEYTFEGRHYELPLDEHERRNAIHGYGYRHPWKLEEKTPSRVKLSWRTPNMAGYPFDLTVTALYEVTADGLSVTVAAHNYGELNAPWACAIHPWLANGKHKVGDAIDADNALCRLQLPARTHVRVNDRLLPIGTESVDGTRYDLREGARFEGQAFDDAWTDLDHAADGTVTAVFTRPDGIEVSLTGDDTITSFQVCTGSGFPEATKPAGVAVEPQTAYANAFNSGIDLIVIKPGAETRTRVQFSATTVKQ</sequence>